<dbReference type="EMBL" id="CAJPIZ010000354">
    <property type="protein sequence ID" value="CAG2101229.1"/>
    <property type="molecule type" value="Genomic_DNA"/>
</dbReference>
<accession>A0A7R9KEQ5</accession>
<organism evidence="1">
    <name type="scientific">Medioppia subpectinata</name>
    <dbReference type="NCBI Taxonomy" id="1979941"/>
    <lineage>
        <taxon>Eukaryota</taxon>
        <taxon>Metazoa</taxon>
        <taxon>Ecdysozoa</taxon>
        <taxon>Arthropoda</taxon>
        <taxon>Chelicerata</taxon>
        <taxon>Arachnida</taxon>
        <taxon>Acari</taxon>
        <taxon>Acariformes</taxon>
        <taxon>Sarcoptiformes</taxon>
        <taxon>Oribatida</taxon>
        <taxon>Brachypylina</taxon>
        <taxon>Oppioidea</taxon>
        <taxon>Oppiidae</taxon>
        <taxon>Medioppia</taxon>
    </lineage>
</organism>
<reference evidence="1" key="1">
    <citation type="submission" date="2020-11" db="EMBL/GenBank/DDBJ databases">
        <authorList>
            <person name="Tran Van P."/>
        </authorList>
    </citation>
    <scope>NUCLEOTIDE SEQUENCE</scope>
</reference>
<gene>
    <name evidence="1" type="ORF">OSB1V03_LOCUS1280</name>
</gene>
<evidence type="ECO:0000313" key="1">
    <source>
        <dbReference type="EMBL" id="CAD7620799.1"/>
    </source>
</evidence>
<dbReference type="AlphaFoldDB" id="A0A7R9KEQ5"/>
<evidence type="ECO:0000313" key="2">
    <source>
        <dbReference type="Proteomes" id="UP000759131"/>
    </source>
</evidence>
<dbReference type="EMBL" id="OC854929">
    <property type="protein sequence ID" value="CAD7620799.1"/>
    <property type="molecule type" value="Genomic_DNA"/>
</dbReference>
<keyword evidence="2" id="KW-1185">Reference proteome</keyword>
<sequence length="317" mass="36654">MTNGDTFRSCSAWGECYCDAGYWQDMTNGRKCKKDDGTYTCLSTDNKIRVDNKCQCKANYYKTSDDKCEYKTCTANGQCMANDDTYRSCISGVIYCSQESDEVSADDVGFRYEKFVFYVISTEKPTFLFFNKLRIYCEMSEDKQVKYAQITNSKLTESKKLRDRFIGYLNETYTKNKINLTELLCVARNFFNDVINVHDDQDGFREYARIRTQFYIDMFVRLEEIYNVKPATTCNVLNETYTESQFKSYSMLLSKILLQYGDSYISPEFFAKKALSTLVSSPKELADLPSNLRQYHLPSKIPFLGNSVKVPLFGMSG</sequence>
<dbReference type="Proteomes" id="UP000759131">
    <property type="component" value="Unassembled WGS sequence"/>
</dbReference>
<proteinExistence type="predicted"/>
<name>A0A7R9KEQ5_9ACAR</name>
<protein>
    <submittedName>
        <fullName evidence="1">Uncharacterized protein</fullName>
    </submittedName>
</protein>